<dbReference type="PROSITE" id="PS00027">
    <property type="entry name" value="HOMEOBOX_1"/>
    <property type="match status" value="1"/>
</dbReference>
<dbReference type="OrthoDB" id="6159439at2759"/>
<dbReference type="Gene3D" id="1.10.10.60">
    <property type="entry name" value="Homeodomain-like"/>
    <property type="match status" value="1"/>
</dbReference>
<keyword evidence="2 5" id="KW-0238">DNA-binding</keyword>
<dbReference type="PROSITE" id="PS50071">
    <property type="entry name" value="HOMEOBOX_2"/>
    <property type="match status" value="1"/>
</dbReference>
<dbReference type="InterPro" id="IPR001356">
    <property type="entry name" value="HD"/>
</dbReference>
<evidence type="ECO:0000256" key="1">
    <source>
        <dbReference type="ARBA" id="ARBA00004123"/>
    </source>
</evidence>
<dbReference type="Pfam" id="PF00046">
    <property type="entry name" value="Homeodomain"/>
    <property type="match status" value="1"/>
</dbReference>
<protein>
    <recommendedName>
        <fullName evidence="8">Homeobox domain-containing protein</fullName>
    </recommendedName>
</protein>
<name>T1KK81_TETUR</name>
<dbReference type="HOGENOM" id="CLU_861463_0_0_1"/>
<dbReference type="PANTHER" id="PTHR24333:SF11">
    <property type="entry name" value="HOMEOBOX PROTEIN BARH-LIKE 1B"/>
    <property type="match status" value="1"/>
</dbReference>
<dbReference type="Proteomes" id="UP000015104">
    <property type="component" value="Unassembled WGS sequence"/>
</dbReference>
<evidence type="ECO:0000256" key="5">
    <source>
        <dbReference type="PROSITE-ProRule" id="PRU00108"/>
    </source>
</evidence>
<feature type="region of interest" description="Disordered" evidence="7">
    <location>
        <begin position="139"/>
        <end position="213"/>
    </location>
</feature>
<dbReference type="GO" id="GO:0003677">
    <property type="term" value="F:DNA binding"/>
    <property type="evidence" value="ECO:0007669"/>
    <property type="project" value="UniProtKB-UniRule"/>
</dbReference>
<dbReference type="PRINTS" id="PR00031">
    <property type="entry name" value="HTHREPRESSR"/>
</dbReference>
<evidence type="ECO:0000256" key="4">
    <source>
        <dbReference type="ARBA" id="ARBA00023242"/>
    </source>
</evidence>
<comment type="subcellular location">
    <subcellularLocation>
        <location evidence="1 5 6">Nucleus</location>
    </subcellularLocation>
</comment>
<evidence type="ECO:0000256" key="3">
    <source>
        <dbReference type="ARBA" id="ARBA00023155"/>
    </source>
</evidence>
<feature type="DNA-binding region" description="Homeobox" evidence="5">
    <location>
        <begin position="216"/>
        <end position="275"/>
    </location>
</feature>
<dbReference type="SMART" id="SM00389">
    <property type="entry name" value="HOX"/>
    <property type="match status" value="1"/>
</dbReference>
<evidence type="ECO:0000256" key="7">
    <source>
        <dbReference type="SAM" id="MobiDB-lite"/>
    </source>
</evidence>
<dbReference type="KEGG" id="tut:107364688"/>
<organism evidence="9 10">
    <name type="scientific">Tetranychus urticae</name>
    <name type="common">Two-spotted spider mite</name>
    <dbReference type="NCBI Taxonomy" id="32264"/>
    <lineage>
        <taxon>Eukaryota</taxon>
        <taxon>Metazoa</taxon>
        <taxon>Ecdysozoa</taxon>
        <taxon>Arthropoda</taxon>
        <taxon>Chelicerata</taxon>
        <taxon>Arachnida</taxon>
        <taxon>Acari</taxon>
        <taxon>Acariformes</taxon>
        <taxon>Trombidiformes</taxon>
        <taxon>Prostigmata</taxon>
        <taxon>Eleutherengona</taxon>
        <taxon>Raphignathae</taxon>
        <taxon>Tetranychoidea</taxon>
        <taxon>Tetranychidae</taxon>
        <taxon>Tetranychus</taxon>
    </lineage>
</organism>
<keyword evidence="4 5" id="KW-0539">Nucleus</keyword>
<evidence type="ECO:0000313" key="10">
    <source>
        <dbReference type="Proteomes" id="UP000015104"/>
    </source>
</evidence>
<evidence type="ECO:0000256" key="2">
    <source>
        <dbReference type="ARBA" id="ARBA00023125"/>
    </source>
</evidence>
<dbReference type="InterPro" id="IPR050848">
    <property type="entry name" value="Homeobox_TF"/>
</dbReference>
<dbReference type="PANTHER" id="PTHR24333">
    <property type="entry name" value="HOMEO BOX HB9 LIKE A-RELATED"/>
    <property type="match status" value="1"/>
</dbReference>
<keyword evidence="3 5" id="KW-0371">Homeobox</keyword>
<dbReference type="InterPro" id="IPR000047">
    <property type="entry name" value="HTH_motif"/>
</dbReference>
<dbReference type="CDD" id="cd00086">
    <property type="entry name" value="homeodomain"/>
    <property type="match status" value="1"/>
</dbReference>
<evidence type="ECO:0000259" key="8">
    <source>
        <dbReference type="PROSITE" id="PS50071"/>
    </source>
</evidence>
<dbReference type="EMBL" id="CAEY01000175">
    <property type="status" value="NOT_ANNOTATED_CDS"/>
    <property type="molecule type" value="Genomic_DNA"/>
</dbReference>
<accession>T1KK81</accession>
<dbReference type="eggNOG" id="KOG0488">
    <property type="taxonomic scope" value="Eukaryota"/>
</dbReference>
<feature type="domain" description="Homeobox" evidence="8">
    <location>
        <begin position="214"/>
        <end position="274"/>
    </location>
</feature>
<dbReference type="STRING" id="32264.T1KK81"/>
<dbReference type="InterPro" id="IPR020479">
    <property type="entry name" value="HD_metazoa"/>
</dbReference>
<feature type="compositionally biased region" description="Low complexity" evidence="7">
    <location>
        <begin position="204"/>
        <end position="213"/>
    </location>
</feature>
<dbReference type="AlphaFoldDB" id="T1KK81"/>
<dbReference type="PRINTS" id="PR00024">
    <property type="entry name" value="HOMEOBOX"/>
</dbReference>
<reference evidence="9" key="2">
    <citation type="submission" date="2015-06" db="UniProtKB">
        <authorList>
            <consortium name="EnsemblMetazoa"/>
        </authorList>
    </citation>
    <scope>IDENTIFICATION</scope>
</reference>
<feature type="compositionally biased region" description="Polar residues" evidence="7">
    <location>
        <begin position="174"/>
        <end position="187"/>
    </location>
</feature>
<gene>
    <name evidence="9" type="primary">107364688</name>
</gene>
<reference evidence="10" key="1">
    <citation type="submission" date="2011-08" db="EMBL/GenBank/DDBJ databases">
        <authorList>
            <person name="Rombauts S."/>
        </authorList>
    </citation>
    <scope>NUCLEOTIDE SEQUENCE</scope>
    <source>
        <strain evidence="10">London</strain>
    </source>
</reference>
<evidence type="ECO:0000256" key="6">
    <source>
        <dbReference type="RuleBase" id="RU000682"/>
    </source>
</evidence>
<dbReference type="GO" id="GO:0005634">
    <property type="term" value="C:nucleus"/>
    <property type="evidence" value="ECO:0007669"/>
    <property type="project" value="UniProtKB-SubCell"/>
</dbReference>
<evidence type="ECO:0000313" key="9">
    <source>
        <dbReference type="EnsemblMetazoa" id="tetur13g02740.1"/>
    </source>
</evidence>
<dbReference type="EnsemblMetazoa" id="tetur13g02740.1">
    <property type="protein sequence ID" value="tetur13g02740.1"/>
    <property type="gene ID" value="tetur13g02740"/>
</dbReference>
<feature type="compositionally biased region" description="Acidic residues" evidence="7">
    <location>
        <begin position="139"/>
        <end position="168"/>
    </location>
</feature>
<dbReference type="InterPro" id="IPR017970">
    <property type="entry name" value="Homeobox_CS"/>
</dbReference>
<keyword evidence="10" id="KW-1185">Reference proteome</keyword>
<dbReference type="GO" id="GO:0000981">
    <property type="term" value="F:DNA-binding transcription factor activity, RNA polymerase II-specific"/>
    <property type="evidence" value="ECO:0007669"/>
    <property type="project" value="InterPro"/>
</dbReference>
<proteinExistence type="predicted"/>
<dbReference type="SUPFAM" id="SSF46689">
    <property type="entry name" value="Homeodomain-like"/>
    <property type="match status" value="1"/>
</dbReference>
<sequence>MMVQQQRKSFMIRDILSNDVESDCSSQSCTCDYSSCFQVSSGHSLYHSSSSNPVSAFHCNTLGVNQASGKVKCLTGKTGQSGLKGSTKCAKLFSHQSSQIIWPSFPVQSTSSCISCVKPSLRADWTIGSSDSFRDFEILDEDNNEDEQENDDDEDECDEDANETDSDQPLDIRCQSSETTDPLSCNRVNHGDSSGDSNNKDNDNNVSNNISSSRKIRRNRTVFTELQLMGLERRFDSQKYLSTPDRAELARILGLTQLQVKTWYQNRRMKWKKQVMQGGCPIPPTKPKGRPKKNSIPSLGINFEATLLCSTNHGTSLFRNCFR</sequence>
<dbReference type="InterPro" id="IPR009057">
    <property type="entry name" value="Homeodomain-like_sf"/>
</dbReference>